<proteinExistence type="predicted"/>
<evidence type="ECO:0000313" key="2">
    <source>
        <dbReference type="Proteomes" id="UP000006621"/>
    </source>
</evidence>
<organism evidence="1 2">
    <name type="scientific">Flexistipes sinusarabici (strain ATCC 49648 / DSM 4947 / MAS 10)</name>
    <dbReference type="NCBI Taxonomy" id="717231"/>
    <lineage>
        <taxon>Bacteria</taxon>
        <taxon>Pseudomonadati</taxon>
        <taxon>Deferribacterota</taxon>
        <taxon>Deferribacteres</taxon>
        <taxon>Deferribacterales</taxon>
        <taxon>Flexistipitaceae</taxon>
        <taxon>Flexistipes</taxon>
    </lineage>
</organism>
<evidence type="ECO:0000313" key="1">
    <source>
        <dbReference type="EMBL" id="AEI14727.1"/>
    </source>
</evidence>
<sequence length="38" mass="4712">MSNYFSKYLIKYCFYIWNISKNLYIPFDKIKKGLIINK</sequence>
<dbReference type="KEGG" id="fsi:Flexsi_1070"/>
<keyword evidence="2" id="KW-1185">Reference proteome</keyword>
<dbReference type="Proteomes" id="UP000006621">
    <property type="component" value="Chromosome"/>
</dbReference>
<protein>
    <submittedName>
        <fullName evidence="1">Uncharacterized protein</fullName>
    </submittedName>
</protein>
<gene>
    <name evidence="1" type="ordered locus">Flexsi_1070</name>
</gene>
<dbReference type="STRING" id="717231.Flexsi_1070"/>
<dbReference type="EMBL" id="CP002858">
    <property type="protein sequence ID" value="AEI14727.1"/>
    <property type="molecule type" value="Genomic_DNA"/>
</dbReference>
<dbReference type="AlphaFoldDB" id="F8E619"/>
<name>F8E619_FLESM</name>
<dbReference type="HOGENOM" id="CLU_3328178_0_0_0"/>
<reference evidence="1 2" key="1">
    <citation type="journal article" date="2011" name="Stand. Genomic Sci.">
        <title>Genome sequence of the moderately thermophilic halophile Flexistipes sinusarabici strain (MAS10).</title>
        <authorList>
            <person name="Lapidus A."/>
            <person name="Chertkov O."/>
            <person name="Nolan M."/>
            <person name="Lucas S."/>
            <person name="Hammon N."/>
            <person name="Deshpande S."/>
            <person name="Cheng J.F."/>
            <person name="Tapia R."/>
            <person name="Han C."/>
            <person name="Goodwin L."/>
            <person name="Pitluck S."/>
            <person name="Liolios K."/>
            <person name="Pagani I."/>
            <person name="Ivanova N."/>
            <person name="Huntemann M."/>
            <person name="Mavromatis K."/>
            <person name="Mikhailova N."/>
            <person name="Pati A."/>
            <person name="Chen A."/>
            <person name="Palaniappan K."/>
            <person name="Land M."/>
            <person name="Hauser L."/>
            <person name="Brambilla E.M."/>
            <person name="Rohde M."/>
            <person name="Abt B."/>
            <person name="Spring S."/>
            <person name="Goker M."/>
            <person name="Bristow J."/>
            <person name="Eisen J.A."/>
            <person name="Markowitz V."/>
            <person name="Hugenholtz P."/>
            <person name="Kyrpides N.C."/>
            <person name="Klenk H.P."/>
            <person name="Woyke T."/>
        </authorList>
    </citation>
    <scope>NUCLEOTIDE SEQUENCE [LARGE SCALE GENOMIC DNA]</scope>
    <source>
        <strain evidence="2">DSM 4947 / MAS 10</strain>
    </source>
</reference>
<accession>F8E619</accession>
<reference evidence="2" key="2">
    <citation type="submission" date="2011-06" db="EMBL/GenBank/DDBJ databases">
        <title>The complete genome of Flexistipes sinusarabici DSM 4947.</title>
        <authorList>
            <person name="Lucas S."/>
            <person name="Han J."/>
            <person name="Lapidus A."/>
            <person name="Bruce D."/>
            <person name="Goodwin L."/>
            <person name="Pitluck S."/>
            <person name="Peters L."/>
            <person name="Kyrpides N."/>
            <person name="Mavromatis K."/>
            <person name="Ivanova N."/>
            <person name="Mikhailova N."/>
            <person name="Chertkov O."/>
            <person name="Detter J.C."/>
            <person name="Tapia R."/>
            <person name="Han C."/>
            <person name="Land M."/>
            <person name="Hauser L."/>
            <person name="Markowitz V."/>
            <person name="Cheng J.-F."/>
            <person name="Hugenholtz P."/>
            <person name="Woyke T."/>
            <person name="Wu D."/>
            <person name="Spring S."/>
            <person name="Schroeder M."/>
            <person name="Brambilla E."/>
            <person name="Klenk H.-P."/>
            <person name="Eisen J.A."/>
        </authorList>
    </citation>
    <scope>NUCLEOTIDE SEQUENCE [LARGE SCALE GENOMIC DNA]</scope>
    <source>
        <strain evidence="2">DSM 4947 / MAS 10</strain>
    </source>
</reference>